<keyword evidence="4" id="KW-0472">Membrane</keyword>
<dbReference type="InterPro" id="IPR004089">
    <property type="entry name" value="MCPsignal_dom"/>
</dbReference>
<dbReference type="InterPro" id="IPR051310">
    <property type="entry name" value="MCP_chemotaxis"/>
</dbReference>
<dbReference type="Gene3D" id="1.10.287.950">
    <property type="entry name" value="Methyl-accepting chemotaxis protein"/>
    <property type="match status" value="1"/>
</dbReference>
<keyword evidence="4" id="KW-0812">Transmembrane</keyword>
<dbReference type="SUPFAM" id="SSF58104">
    <property type="entry name" value="Methyl-accepting chemotaxis protein (MCP) signaling domain"/>
    <property type="match status" value="1"/>
</dbReference>
<evidence type="ECO:0000313" key="8">
    <source>
        <dbReference type="Proteomes" id="UP000663651"/>
    </source>
</evidence>
<dbReference type="InterPro" id="IPR003660">
    <property type="entry name" value="HAMP_dom"/>
</dbReference>
<dbReference type="CDD" id="cd06225">
    <property type="entry name" value="HAMP"/>
    <property type="match status" value="1"/>
</dbReference>
<evidence type="ECO:0000256" key="3">
    <source>
        <dbReference type="PROSITE-ProRule" id="PRU00284"/>
    </source>
</evidence>
<evidence type="ECO:0000256" key="1">
    <source>
        <dbReference type="ARBA" id="ARBA00022500"/>
    </source>
</evidence>
<protein>
    <submittedName>
        <fullName evidence="7">HAMP domain-containing protein</fullName>
    </submittedName>
</protein>
<evidence type="ECO:0000259" key="5">
    <source>
        <dbReference type="PROSITE" id="PS50111"/>
    </source>
</evidence>
<comment type="similarity">
    <text evidence="2">Belongs to the methyl-accepting chemotaxis (MCP) protein family.</text>
</comment>
<keyword evidence="8" id="KW-1185">Reference proteome</keyword>
<dbReference type="PROSITE" id="PS50885">
    <property type="entry name" value="HAMP"/>
    <property type="match status" value="1"/>
</dbReference>
<proteinExistence type="inferred from homology"/>
<dbReference type="SUPFAM" id="SSF158472">
    <property type="entry name" value="HAMP domain-like"/>
    <property type="match status" value="1"/>
</dbReference>
<dbReference type="EMBL" id="CP071382">
    <property type="protein sequence ID" value="QSV46201.1"/>
    <property type="molecule type" value="Genomic_DNA"/>
</dbReference>
<accession>A0ABX7Q5N7</accession>
<dbReference type="SMART" id="SM00304">
    <property type="entry name" value="HAMP"/>
    <property type="match status" value="1"/>
</dbReference>
<name>A0ABX7Q5N7_9BACT</name>
<evidence type="ECO:0000256" key="4">
    <source>
        <dbReference type="SAM" id="Phobius"/>
    </source>
</evidence>
<dbReference type="Pfam" id="PF00672">
    <property type="entry name" value="HAMP"/>
    <property type="match status" value="1"/>
</dbReference>
<evidence type="ECO:0000313" key="7">
    <source>
        <dbReference type="EMBL" id="QSV46201.1"/>
    </source>
</evidence>
<evidence type="ECO:0000256" key="2">
    <source>
        <dbReference type="ARBA" id="ARBA00029447"/>
    </source>
</evidence>
<keyword evidence="3" id="KW-0807">Transducer</keyword>
<dbReference type="PANTHER" id="PTHR43531:SF11">
    <property type="entry name" value="METHYL-ACCEPTING CHEMOTAXIS PROTEIN 3"/>
    <property type="match status" value="1"/>
</dbReference>
<keyword evidence="4" id="KW-1133">Transmembrane helix</keyword>
<dbReference type="Gene3D" id="6.10.340.10">
    <property type="match status" value="1"/>
</dbReference>
<reference evidence="7 8" key="1">
    <citation type="submission" date="2021-03" db="EMBL/GenBank/DDBJ databases">
        <title>Geobacter metallireducens gen. nov. sp. nov., a microorganism capable of coupling the complete oxidation of organic compounds to the reduction of iron and other metals.</title>
        <authorList>
            <person name="Li Y."/>
        </authorList>
    </citation>
    <scope>NUCLEOTIDE SEQUENCE [LARGE SCALE GENOMIC DNA]</scope>
    <source>
        <strain evidence="7 8">Jerry-YX</strain>
    </source>
</reference>
<sequence length="569" mass="60562">MAKNLRIGSRLIRFSLIAGIVIALIGSICAYYSSGYLTDAPPAAQNIARLTLVISLVNAVLFLFVLWMFAARKVVKRVNKLAYAMDRGAEGDMTVTVESDADDELGLLSVNFNTMLQRLAATLTRVKSSVAELRTIAETVQAAANSGVSNAKIQADAVLETTEGVRAIDRSVTDVALSVEQLSRTAAENSSSIMQMSASIEDVAEHVDALARAVEEVSASIVQTAAAEKEIGSNASTLMNDAMRTASLVAEMDTSIKQIEKSVMETAAISEEVIRDAEQGREAVESTIAGIDEIRRSSRYVGETVATLSQRADHIGTIISVINDIAEQTKLLALNASIIAAQAGEHGKGFAVVANEIKELAKRTTNSTGEIGTIITGLREESERAVAAIKHSELRIAEGEKLSYRSGEALNKIVDGVKMSSGQVSDIARTAVEQAQASEHMRAAVDRVAGKVEQIARATEEQAHGTGLIMDAAGRMKNLTSQVRRATQEQRNAGTLIVTSSAGISQMVVTIRQACQIQTASTEKIVLAVDNLNTTSEGGMETTRIMDGTVSGLTRQIDELSEAMSGFQV</sequence>
<feature type="domain" description="HAMP" evidence="6">
    <location>
        <begin position="72"/>
        <end position="124"/>
    </location>
</feature>
<evidence type="ECO:0000259" key="6">
    <source>
        <dbReference type="PROSITE" id="PS50885"/>
    </source>
</evidence>
<feature type="domain" description="Methyl-accepting transducer" evidence="5">
    <location>
        <begin position="213"/>
        <end position="449"/>
    </location>
</feature>
<dbReference type="PROSITE" id="PS50111">
    <property type="entry name" value="CHEMOTAXIS_TRANSDUC_2"/>
    <property type="match status" value="1"/>
</dbReference>
<gene>
    <name evidence="7" type="ORF">JZM60_02665</name>
</gene>
<dbReference type="Pfam" id="PF00015">
    <property type="entry name" value="MCPsignal"/>
    <property type="match status" value="1"/>
</dbReference>
<dbReference type="PANTHER" id="PTHR43531">
    <property type="entry name" value="PROTEIN ICFG"/>
    <property type="match status" value="1"/>
</dbReference>
<dbReference type="Proteomes" id="UP000663651">
    <property type="component" value="Chromosome"/>
</dbReference>
<feature type="transmembrane region" description="Helical" evidence="4">
    <location>
        <begin position="12"/>
        <end position="34"/>
    </location>
</feature>
<dbReference type="RefSeq" id="WP_207163989.1">
    <property type="nucleotide sequence ID" value="NZ_CP071382.1"/>
</dbReference>
<organism evidence="7 8">
    <name type="scientific">Geobacter benzoatilyticus</name>
    <dbReference type="NCBI Taxonomy" id="2815309"/>
    <lineage>
        <taxon>Bacteria</taxon>
        <taxon>Pseudomonadati</taxon>
        <taxon>Thermodesulfobacteriota</taxon>
        <taxon>Desulfuromonadia</taxon>
        <taxon>Geobacterales</taxon>
        <taxon>Geobacteraceae</taxon>
        <taxon>Geobacter</taxon>
    </lineage>
</organism>
<dbReference type="SMART" id="SM00283">
    <property type="entry name" value="MA"/>
    <property type="match status" value="1"/>
</dbReference>
<feature type="transmembrane region" description="Helical" evidence="4">
    <location>
        <begin position="46"/>
        <end position="70"/>
    </location>
</feature>
<keyword evidence="1" id="KW-0145">Chemotaxis</keyword>